<feature type="signal peptide" evidence="2">
    <location>
        <begin position="1"/>
        <end position="23"/>
    </location>
</feature>
<feature type="region of interest" description="Disordered" evidence="1">
    <location>
        <begin position="411"/>
        <end position="431"/>
    </location>
</feature>
<dbReference type="Proteomes" id="UP000695007">
    <property type="component" value="Unplaced"/>
</dbReference>
<dbReference type="InterPro" id="IPR036508">
    <property type="entry name" value="Chitin-bd_dom_sf"/>
</dbReference>
<dbReference type="GO" id="GO:0008061">
    <property type="term" value="F:chitin binding"/>
    <property type="evidence" value="ECO:0007669"/>
    <property type="project" value="InterPro"/>
</dbReference>
<dbReference type="PANTHER" id="PTHR22933">
    <property type="entry name" value="FI18007P1-RELATED"/>
    <property type="match status" value="1"/>
</dbReference>
<feature type="chain" id="PRO_5042618630" evidence="2">
    <location>
        <begin position="24"/>
        <end position="1046"/>
    </location>
</feature>
<feature type="domain" description="Chitin-binding type-2" evidence="3">
    <location>
        <begin position="109"/>
        <end position="166"/>
    </location>
</feature>
<sequence>MRERKWLLLTLYGLLITIAVSNALKAIRPKFKIATTSTTTTEDSPSIESIGNEDEVEVTTFSDTNATTGHILTGIPQIDYIWDPNLPRELNGYNLSDYPFYSSIPEDIDFKCDGLHDGFYASVPHKCQVYHHCLFGTRYDFLCANFTAFDQKTFICHFVSEVDCTNSKKYWHRNDALYKVADSTTTSTVTTSTTTTSVTPVQLMSNIDKGDRLLSRERDLILRRRRPPMRRPVYDYYDEDYYDDDAYERTRPRGYPRREYDDYEDRKYRRDRDRIRDYRHRDFRERDRETPLRDRLLIRGNRRDPIRMKDPNENEPLRPRLKDQDFSKSHDSEERIKDGDERRYFDKKIRDDYDEKIPELVFNSGNNEGLIKPAAPPTSVFARPRIPPKLRRPVPLAEQDKYAYSTNMPFRSLTDESRRKPITEDTDESRKKLAIDDLEQPRRRPIFDSLEELRRKPADIIIDDYYEDEIEDIRPRWQMRGRPLRDRDFLDKRYRDRHFRSRYRDDNTEIRLRKYLDRSRDRFYEREWDRGLERGHDRSLDRTKERKGDYDQTEWAMRVHNFDKLDKPSIYNRPIDLIRENERSHTIIKDHQEVMDTPKRSNQMVYDRNTEKVIISSKSEQEKEFSNHTIEESKNRLQKYSFLTMKPKLEVQQQQEHEQKYFQIQSHKIPEITTEKEFFQKYWKSKMHGETHNREKELFNDYSSEYYDDIEEPAIIPLSLIQPTVRIIKRPFLPSRGGNPNPRGLLPVGSKAQTSRQEENPLKHYIRLQTTTTSYLDDDCAKDVLKKDYHNQSLIYDNKHTYNNYKNLQQSEVNNNYNFSESKPIVHRLKLDITKNQTEIQSQLIPHKTLSSWTTNYKVQEQESEAKVQGNEQQVKDNIQYSQNHNTKIYNLSYKNDEIQDQLSVNGNLKVKQKINEVTHHNLQDIPESEYDVTLNEALTPNVSQEPSMPSGFVLPSHPRFGKDPILQSSENINKYSTPFNQQHQQLQQEAQHQLQQQIEQTKLQSAFGFNTQLEKSLEITKRVDKRKPVYFRTPDIVKIYGKQFK</sequence>
<proteinExistence type="predicted"/>
<evidence type="ECO:0000313" key="5">
    <source>
        <dbReference type="RefSeq" id="XP_011503490.1"/>
    </source>
</evidence>
<evidence type="ECO:0000256" key="1">
    <source>
        <dbReference type="SAM" id="MobiDB-lite"/>
    </source>
</evidence>
<evidence type="ECO:0000313" key="4">
    <source>
        <dbReference type="Proteomes" id="UP000695007"/>
    </source>
</evidence>
<keyword evidence="2" id="KW-0732">Signal</keyword>
<dbReference type="RefSeq" id="XP_011503490.1">
    <property type="nucleotide sequence ID" value="XM_011505188.1"/>
</dbReference>
<dbReference type="GeneID" id="105366670"/>
<dbReference type="PROSITE" id="PS50940">
    <property type="entry name" value="CHIT_BIND_II"/>
    <property type="match status" value="1"/>
</dbReference>
<name>A0AAJ7E0T6_9HYME</name>
<gene>
    <name evidence="5" type="primary">LOC105366670</name>
</gene>
<accession>A0AAJ7E0T6</accession>
<dbReference type="KEGG" id="csol:105366670"/>
<dbReference type="Gene3D" id="2.170.140.10">
    <property type="entry name" value="Chitin binding domain"/>
    <property type="match status" value="1"/>
</dbReference>
<organism evidence="4 5">
    <name type="scientific">Ceratosolen solmsi marchali</name>
    <dbReference type="NCBI Taxonomy" id="326594"/>
    <lineage>
        <taxon>Eukaryota</taxon>
        <taxon>Metazoa</taxon>
        <taxon>Ecdysozoa</taxon>
        <taxon>Arthropoda</taxon>
        <taxon>Hexapoda</taxon>
        <taxon>Insecta</taxon>
        <taxon>Pterygota</taxon>
        <taxon>Neoptera</taxon>
        <taxon>Endopterygota</taxon>
        <taxon>Hymenoptera</taxon>
        <taxon>Apocrita</taxon>
        <taxon>Proctotrupomorpha</taxon>
        <taxon>Chalcidoidea</taxon>
        <taxon>Agaonidae</taxon>
        <taxon>Agaoninae</taxon>
        <taxon>Ceratosolen</taxon>
    </lineage>
</organism>
<dbReference type="Pfam" id="PF01607">
    <property type="entry name" value="CBM_14"/>
    <property type="match status" value="1"/>
</dbReference>
<evidence type="ECO:0000259" key="3">
    <source>
        <dbReference type="PROSITE" id="PS50940"/>
    </source>
</evidence>
<dbReference type="PANTHER" id="PTHR22933:SF40">
    <property type="entry name" value="CUTICULAR PROTEIN ANALOGOUS TO PERITROPHINS 1-H"/>
    <property type="match status" value="1"/>
</dbReference>
<dbReference type="AlphaFoldDB" id="A0AAJ7E0T6"/>
<reference evidence="5" key="1">
    <citation type="submission" date="2025-08" db="UniProtKB">
        <authorList>
            <consortium name="RefSeq"/>
        </authorList>
    </citation>
    <scope>IDENTIFICATION</scope>
</reference>
<dbReference type="SMART" id="SM00494">
    <property type="entry name" value="ChtBD2"/>
    <property type="match status" value="1"/>
</dbReference>
<dbReference type="InterPro" id="IPR002557">
    <property type="entry name" value="Chitin-bd_dom"/>
</dbReference>
<evidence type="ECO:0000256" key="2">
    <source>
        <dbReference type="SAM" id="SignalP"/>
    </source>
</evidence>
<dbReference type="SUPFAM" id="SSF57625">
    <property type="entry name" value="Invertebrate chitin-binding proteins"/>
    <property type="match status" value="1"/>
</dbReference>
<dbReference type="GO" id="GO:0005576">
    <property type="term" value="C:extracellular region"/>
    <property type="evidence" value="ECO:0007669"/>
    <property type="project" value="InterPro"/>
</dbReference>
<keyword evidence="4" id="KW-1185">Reference proteome</keyword>
<feature type="compositionally biased region" description="Basic and acidic residues" evidence="1">
    <location>
        <begin position="413"/>
        <end position="431"/>
    </location>
</feature>
<dbReference type="InterPro" id="IPR052976">
    <property type="entry name" value="Scoloptoxin-like"/>
</dbReference>
<feature type="region of interest" description="Disordered" evidence="1">
    <location>
        <begin position="303"/>
        <end position="339"/>
    </location>
</feature>
<protein>
    <submittedName>
        <fullName evidence="5">Uncharacterized protein LOC105366670</fullName>
    </submittedName>
</protein>